<evidence type="ECO:0000256" key="1">
    <source>
        <dbReference type="ARBA" id="ARBA00023118"/>
    </source>
</evidence>
<protein>
    <recommendedName>
        <fullName evidence="2">CRISPR type III-associated protein domain-containing protein</fullName>
    </recommendedName>
</protein>
<dbReference type="EMBL" id="PDPS01000029">
    <property type="protein sequence ID" value="PID56986.1"/>
    <property type="molecule type" value="Genomic_DNA"/>
</dbReference>
<comment type="caution">
    <text evidence="3">The sequence shown here is derived from an EMBL/GenBank/DDBJ whole genome shotgun (WGS) entry which is preliminary data.</text>
</comment>
<keyword evidence="1" id="KW-0051">Antiviral defense</keyword>
<evidence type="ECO:0000259" key="2">
    <source>
        <dbReference type="Pfam" id="PF03787"/>
    </source>
</evidence>
<dbReference type="InterPro" id="IPR052216">
    <property type="entry name" value="CRISPR_Csm3_endoribonuclease"/>
</dbReference>
<sequence>MSDYTITLTLESPTLIGSGEGFGARIDTDVVFDDVGLPYCPAKRVKGVLLDAALEVQEMLELAESDTRLEIERAFGIPGQFQSTPVYFSNLTLQEYGRNYAWLQYLLANKEYSDILSRDKISEVLSEVRQQTAIDENGVAQQSSLRRIRVLRVGLVFSGTISIDIEDTLQKKSILNTLILACANFRAFGTKRNRGFGDVQCALFDGEQNLSLQDAWKEVVECSV</sequence>
<accession>A0A2G6E4J2</accession>
<dbReference type="Proteomes" id="UP000229740">
    <property type="component" value="Unassembled WGS sequence"/>
</dbReference>
<gene>
    <name evidence="3" type="ORF">CSB45_08665</name>
</gene>
<reference evidence="3 4" key="1">
    <citation type="submission" date="2017-10" db="EMBL/GenBank/DDBJ databases">
        <title>Novel microbial diversity and functional potential in the marine mammal oral microbiome.</title>
        <authorList>
            <person name="Dudek N.K."/>
            <person name="Sun C.L."/>
            <person name="Burstein D."/>
            <person name="Kantor R.S."/>
            <person name="Aliaga Goltsman D.S."/>
            <person name="Bik E.M."/>
            <person name="Thomas B.C."/>
            <person name="Banfield J.F."/>
            <person name="Relman D.A."/>
        </authorList>
    </citation>
    <scope>NUCLEOTIDE SEQUENCE [LARGE SCALE GENOMIC DNA]</scope>
    <source>
        <strain evidence="3">DOLZORAL124_49_17</strain>
    </source>
</reference>
<feature type="domain" description="CRISPR type III-associated protein" evidence="2">
    <location>
        <begin position="7"/>
        <end position="197"/>
    </location>
</feature>
<dbReference type="Pfam" id="PF03787">
    <property type="entry name" value="RAMPs"/>
    <property type="match status" value="1"/>
</dbReference>
<organism evidence="3 4">
    <name type="scientific">candidate division KSB3 bacterium</name>
    <dbReference type="NCBI Taxonomy" id="2044937"/>
    <lineage>
        <taxon>Bacteria</taxon>
        <taxon>candidate division KSB3</taxon>
    </lineage>
</organism>
<name>A0A2G6E4J2_9BACT</name>
<dbReference type="GO" id="GO:0051607">
    <property type="term" value="P:defense response to virus"/>
    <property type="evidence" value="ECO:0007669"/>
    <property type="project" value="UniProtKB-KW"/>
</dbReference>
<dbReference type="PANTHER" id="PTHR35579:SF3">
    <property type="entry name" value="CRISPR SYSTEM CMS ENDORIBONUCLEASE CSM3"/>
    <property type="match status" value="1"/>
</dbReference>
<dbReference type="InterPro" id="IPR005537">
    <property type="entry name" value="RAMP_III_fam"/>
</dbReference>
<evidence type="ECO:0000313" key="4">
    <source>
        <dbReference type="Proteomes" id="UP000229740"/>
    </source>
</evidence>
<dbReference type="PANTHER" id="PTHR35579">
    <property type="entry name" value="CRISPR SYSTEM CMS ENDORIBONUCLEASE CSM3"/>
    <property type="match status" value="1"/>
</dbReference>
<dbReference type="AlphaFoldDB" id="A0A2G6E4J2"/>
<evidence type="ECO:0000313" key="3">
    <source>
        <dbReference type="EMBL" id="PID56986.1"/>
    </source>
</evidence>
<proteinExistence type="predicted"/>
<dbReference type="CDD" id="cd09726">
    <property type="entry name" value="RAMP_I_III"/>
    <property type="match status" value="1"/>
</dbReference>